<dbReference type="InterPro" id="IPR051311">
    <property type="entry name" value="DedA_domain"/>
</dbReference>
<dbReference type="Pfam" id="PF09335">
    <property type="entry name" value="VTT_dom"/>
    <property type="match status" value="1"/>
</dbReference>
<evidence type="ECO:0000256" key="3">
    <source>
        <dbReference type="ARBA" id="ARBA00022692"/>
    </source>
</evidence>
<feature type="transmembrane region" description="Helical" evidence="6">
    <location>
        <begin position="182"/>
        <end position="199"/>
    </location>
</feature>
<dbReference type="EMBL" id="JACHIA010000019">
    <property type="protein sequence ID" value="MBB6072942.1"/>
    <property type="molecule type" value="Genomic_DNA"/>
</dbReference>
<gene>
    <name evidence="8" type="ORF">HNQ61_004608</name>
</gene>
<dbReference type="Proteomes" id="UP000582837">
    <property type="component" value="Unassembled WGS sequence"/>
</dbReference>
<dbReference type="RefSeq" id="WP_170037131.1">
    <property type="nucleotide sequence ID" value="NZ_JABDTL010000002.1"/>
</dbReference>
<evidence type="ECO:0000313" key="9">
    <source>
        <dbReference type="Proteomes" id="UP000582837"/>
    </source>
</evidence>
<keyword evidence="5 6" id="KW-0472">Membrane</keyword>
<dbReference type="PANTHER" id="PTHR42709">
    <property type="entry name" value="ALKALINE PHOSPHATASE LIKE PROTEIN"/>
    <property type="match status" value="1"/>
</dbReference>
<keyword evidence="3 6" id="KW-0812">Transmembrane</keyword>
<proteinExistence type="predicted"/>
<protein>
    <submittedName>
        <fullName evidence="8">Membrane protein DedA with SNARE-associated domain</fullName>
    </submittedName>
</protein>
<evidence type="ECO:0000256" key="5">
    <source>
        <dbReference type="ARBA" id="ARBA00023136"/>
    </source>
</evidence>
<dbReference type="GO" id="GO:0005886">
    <property type="term" value="C:plasma membrane"/>
    <property type="evidence" value="ECO:0007669"/>
    <property type="project" value="UniProtKB-SubCell"/>
</dbReference>
<evidence type="ECO:0000259" key="7">
    <source>
        <dbReference type="Pfam" id="PF09335"/>
    </source>
</evidence>
<evidence type="ECO:0000256" key="4">
    <source>
        <dbReference type="ARBA" id="ARBA00022989"/>
    </source>
</evidence>
<comment type="subcellular location">
    <subcellularLocation>
        <location evidence="1">Cell membrane</location>
        <topology evidence="1">Multi-pass membrane protein</topology>
    </subcellularLocation>
</comment>
<sequence>MGGLVDRLIEWMQGLSEALVYVVIGLFAAVENVFPPVPADAIALTGGFLAGQGVVNPWIAFLIVWICNVAGALLVYWLGRRYGPALFDTRAGRFLVQPKQMARLASVYDRHGAKVIFVSRFLPAFRAVVPIFAGTTGMSFWRAAVPIAVASGAWYGLIVYLGATAGQNWDRIRAAVDASGRWLAIAAAILAVIVVWFWWKSRKQEE</sequence>
<evidence type="ECO:0000256" key="6">
    <source>
        <dbReference type="SAM" id="Phobius"/>
    </source>
</evidence>
<reference evidence="8 9" key="1">
    <citation type="submission" date="2020-08" db="EMBL/GenBank/DDBJ databases">
        <title>Genomic Encyclopedia of Type Strains, Phase IV (KMG-IV): sequencing the most valuable type-strain genomes for metagenomic binning, comparative biology and taxonomic classification.</title>
        <authorList>
            <person name="Goeker M."/>
        </authorList>
    </citation>
    <scope>NUCLEOTIDE SEQUENCE [LARGE SCALE GENOMIC DNA]</scope>
    <source>
        <strain evidence="8 9">DSM 29007</strain>
    </source>
</reference>
<evidence type="ECO:0000256" key="2">
    <source>
        <dbReference type="ARBA" id="ARBA00022475"/>
    </source>
</evidence>
<dbReference type="PANTHER" id="PTHR42709:SF6">
    <property type="entry name" value="UNDECAPRENYL PHOSPHATE TRANSPORTER A"/>
    <property type="match status" value="1"/>
</dbReference>
<comment type="caution">
    <text evidence="8">The sequence shown here is derived from an EMBL/GenBank/DDBJ whole genome shotgun (WGS) entry which is preliminary data.</text>
</comment>
<keyword evidence="4 6" id="KW-1133">Transmembrane helix</keyword>
<feature type="transmembrane region" description="Helical" evidence="6">
    <location>
        <begin position="58"/>
        <end position="78"/>
    </location>
</feature>
<feature type="domain" description="VTT" evidence="7">
    <location>
        <begin position="37"/>
        <end position="163"/>
    </location>
</feature>
<name>A0A841H4S6_9BACT</name>
<feature type="transmembrane region" description="Helical" evidence="6">
    <location>
        <begin position="139"/>
        <end position="161"/>
    </location>
</feature>
<keyword evidence="2" id="KW-1003">Cell membrane</keyword>
<evidence type="ECO:0000256" key="1">
    <source>
        <dbReference type="ARBA" id="ARBA00004651"/>
    </source>
</evidence>
<organism evidence="8 9">
    <name type="scientific">Longimicrobium terrae</name>
    <dbReference type="NCBI Taxonomy" id="1639882"/>
    <lineage>
        <taxon>Bacteria</taxon>
        <taxon>Pseudomonadati</taxon>
        <taxon>Gemmatimonadota</taxon>
        <taxon>Longimicrobiia</taxon>
        <taxon>Longimicrobiales</taxon>
        <taxon>Longimicrobiaceae</taxon>
        <taxon>Longimicrobium</taxon>
    </lineage>
</organism>
<dbReference type="AlphaFoldDB" id="A0A841H4S6"/>
<keyword evidence="9" id="KW-1185">Reference proteome</keyword>
<accession>A0A841H4S6</accession>
<dbReference type="InterPro" id="IPR032816">
    <property type="entry name" value="VTT_dom"/>
</dbReference>
<evidence type="ECO:0000313" key="8">
    <source>
        <dbReference type="EMBL" id="MBB6072942.1"/>
    </source>
</evidence>